<accession>A0AA36H469</accession>
<reference evidence="4" key="1">
    <citation type="submission" date="2023-07" db="EMBL/GenBank/DDBJ databases">
        <authorList>
            <consortium name="CYATHOMIX"/>
        </authorList>
    </citation>
    <scope>NUCLEOTIDE SEQUENCE</scope>
    <source>
        <strain evidence="4">N/A</strain>
    </source>
</reference>
<dbReference type="PANTHER" id="PTHR13242">
    <property type="entry name" value="EUKARYOTIC TRANSLATION INITIATION FACTOR 3"/>
    <property type="match status" value="1"/>
</dbReference>
<dbReference type="InterPro" id="IPR019382">
    <property type="entry name" value="eIF3l"/>
</dbReference>
<proteinExistence type="predicted"/>
<evidence type="ECO:0000313" key="4">
    <source>
        <dbReference type="EMBL" id="CAJ0603703.1"/>
    </source>
</evidence>
<dbReference type="GO" id="GO:0003743">
    <property type="term" value="F:translation initiation factor activity"/>
    <property type="evidence" value="ECO:0007669"/>
    <property type="project" value="UniProtKB-KW"/>
</dbReference>
<protein>
    <submittedName>
        <fullName evidence="4">Uncharacterized protein</fullName>
    </submittedName>
</protein>
<evidence type="ECO:0000256" key="2">
    <source>
        <dbReference type="ARBA" id="ARBA00022540"/>
    </source>
</evidence>
<dbReference type="PANTHER" id="PTHR13242:SF0">
    <property type="entry name" value="EUKARYOTIC TRANSLATION INITIATION FACTOR 3 SUBUNIT L"/>
    <property type="match status" value="1"/>
</dbReference>
<keyword evidence="3" id="KW-0648">Protein biosynthesis</keyword>
<evidence type="ECO:0000313" key="5">
    <source>
        <dbReference type="Proteomes" id="UP001176961"/>
    </source>
</evidence>
<name>A0AA36H469_CYLNA</name>
<keyword evidence="1" id="KW-0963">Cytoplasm</keyword>
<gene>
    <name evidence="4" type="ORF">CYNAS_LOCUS15686</name>
</gene>
<dbReference type="AlphaFoldDB" id="A0AA36H469"/>
<dbReference type="Proteomes" id="UP001176961">
    <property type="component" value="Unassembled WGS sequence"/>
</dbReference>
<sequence>MFQGIDHLELRIFRFACAKILSPSTFVYESKIRNPNLSKELLLRQSQAFLEGVEAQMALPVLRGCLKLYTFLYTKELAWFMDLNDASFDSFLGKLLTYR</sequence>
<keyword evidence="5" id="KW-1185">Reference proteome</keyword>
<dbReference type="EMBL" id="CATQJL010000305">
    <property type="protein sequence ID" value="CAJ0603703.1"/>
    <property type="molecule type" value="Genomic_DNA"/>
</dbReference>
<evidence type="ECO:0000256" key="1">
    <source>
        <dbReference type="ARBA" id="ARBA00022490"/>
    </source>
</evidence>
<organism evidence="4 5">
    <name type="scientific">Cylicocyclus nassatus</name>
    <name type="common">Nematode worm</name>
    <dbReference type="NCBI Taxonomy" id="53992"/>
    <lineage>
        <taxon>Eukaryota</taxon>
        <taxon>Metazoa</taxon>
        <taxon>Ecdysozoa</taxon>
        <taxon>Nematoda</taxon>
        <taxon>Chromadorea</taxon>
        <taxon>Rhabditida</taxon>
        <taxon>Rhabditina</taxon>
        <taxon>Rhabditomorpha</taxon>
        <taxon>Strongyloidea</taxon>
        <taxon>Strongylidae</taxon>
        <taxon>Cylicocyclus</taxon>
    </lineage>
</organism>
<dbReference type="Pfam" id="PF10255">
    <property type="entry name" value="Paf67"/>
    <property type="match status" value="1"/>
</dbReference>
<evidence type="ECO:0000256" key="3">
    <source>
        <dbReference type="ARBA" id="ARBA00022917"/>
    </source>
</evidence>
<keyword evidence="2" id="KW-0396">Initiation factor</keyword>
<dbReference type="GO" id="GO:0005852">
    <property type="term" value="C:eukaryotic translation initiation factor 3 complex"/>
    <property type="evidence" value="ECO:0007669"/>
    <property type="project" value="InterPro"/>
</dbReference>
<comment type="caution">
    <text evidence="4">The sequence shown here is derived from an EMBL/GenBank/DDBJ whole genome shotgun (WGS) entry which is preliminary data.</text>
</comment>